<reference evidence="2 3" key="1">
    <citation type="journal article" date="2022" name="Front. Microbiol.">
        <title>High genomic differentiation and limited gene flow indicate recent cryptic speciation within the genus Laspinema (cyanobacteria).</title>
        <authorList>
            <person name="Stanojkovic A."/>
            <person name="Skoupy S."/>
            <person name="Skaloud P."/>
            <person name="Dvorak P."/>
        </authorList>
    </citation>
    <scope>NUCLEOTIDE SEQUENCE [LARGE SCALE GENOMIC DNA]</scope>
    <source>
        <strain evidence="2 3">D2a</strain>
    </source>
</reference>
<sequence>MLTEFRSRYPTASLISELLTLHQGLYVVRTLVQMDGVTLATGMAAEPTVEQAEDRARVRAIAVLGTSVSLAEATPSRNVSESPLTAPASAPAFNTLHLGQGKTRARPTSTPMSSPGLSESQLSTPPETAPAFPEIEKSGPTPDQWLSGGGYSQSHSTPSEFAPESLPETSGFPDSPTRADADPFSGYQSGDEPKSSLPTDYGVPSSSSPASAQTQANATQSGSVDLSDAIAQTTIEIKRLGWTNDQGRNHLKQTYGVPSRSLLSEDQLFDFLTYLKNQPSPS</sequence>
<protein>
    <recommendedName>
        <fullName evidence="4">DRBM domain-containing protein</fullName>
    </recommendedName>
</protein>
<evidence type="ECO:0008006" key="4">
    <source>
        <dbReference type="Google" id="ProtNLM"/>
    </source>
</evidence>
<feature type="compositionally biased region" description="Polar residues" evidence="1">
    <location>
        <begin position="106"/>
        <end position="126"/>
    </location>
</feature>
<dbReference type="RefSeq" id="WP_368009390.1">
    <property type="nucleotide sequence ID" value="NZ_JAMXFF010000066.1"/>
</dbReference>
<evidence type="ECO:0000313" key="2">
    <source>
        <dbReference type="EMBL" id="MCT7969952.1"/>
    </source>
</evidence>
<accession>A0ABT2N2U2</accession>
<feature type="compositionally biased region" description="Low complexity" evidence="1">
    <location>
        <begin position="204"/>
        <end position="223"/>
    </location>
</feature>
<evidence type="ECO:0000256" key="1">
    <source>
        <dbReference type="SAM" id="MobiDB-lite"/>
    </source>
</evidence>
<name>A0ABT2N2U2_9CYAN</name>
<proteinExistence type="predicted"/>
<dbReference type="EMBL" id="JAMXFF010000066">
    <property type="protein sequence ID" value="MCT7969952.1"/>
    <property type="molecule type" value="Genomic_DNA"/>
</dbReference>
<keyword evidence="3" id="KW-1185">Reference proteome</keyword>
<dbReference type="Proteomes" id="UP001525890">
    <property type="component" value="Unassembled WGS sequence"/>
</dbReference>
<evidence type="ECO:0000313" key="3">
    <source>
        <dbReference type="Proteomes" id="UP001525890"/>
    </source>
</evidence>
<comment type="caution">
    <text evidence="2">The sequence shown here is derived from an EMBL/GenBank/DDBJ whole genome shotgun (WGS) entry which is preliminary data.</text>
</comment>
<gene>
    <name evidence="2" type="ORF">NG799_26930</name>
</gene>
<feature type="region of interest" description="Disordered" evidence="1">
    <location>
        <begin position="74"/>
        <end position="226"/>
    </location>
</feature>
<organism evidence="2 3">
    <name type="scientific">Laspinema palackyanum D2a</name>
    <dbReference type="NCBI Taxonomy" id="2953684"/>
    <lineage>
        <taxon>Bacteria</taxon>
        <taxon>Bacillati</taxon>
        <taxon>Cyanobacteriota</taxon>
        <taxon>Cyanophyceae</taxon>
        <taxon>Oscillatoriophycideae</taxon>
        <taxon>Oscillatoriales</taxon>
        <taxon>Laspinemataceae</taxon>
        <taxon>Laspinema</taxon>
        <taxon>Laspinema palackyanum</taxon>
    </lineage>
</organism>